<keyword evidence="3" id="KW-1185">Reference proteome</keyword>
<evidence type="ECO:0000256" key="1">
    <source>
        <dbReference type="SAM" id="Coils"/>
    </source>
</evidence>
<organism evidence="2 3">
    <name type="scientific">Bacillus suaedaesalsae</name>
    <dbReference type="NCBI Taxonomy" id="2810349"/>
    <lineage>
        <taxon>Bacteria</taxon>
        <taxon>Bacillati</taxon>
        <taxon>Bacillota</taxon>
        <taxon>Bacilli</taxon>
        <taxon>Bacillales</taxon>
        <taxon>Bacillaceae</taxon>
        <taxon>Bacillus</taxon>
    </lineage>
</organism>
<dbReference type="EMBL" id="JAFELM010000043">
    <property type="protein sequence ID" value="MBM6619529.1"/>
    <property type="molecule type" value="Genomic_DNA"/>
</dbReference>
<dbReference type="RefSeq" id="WP_204205005.1">
    <property type="nucleotide sequence ID" value="NZ_JAFELM010000043.1"/>
</dbReference>
<name>A0ABS2DM29_9BACI</name>
<feature type="coiled-coil region" evidence="1">
    <location>
        <begin position="39"/>
        <end position="66"/>
    </location>
</feature>
<evidence type="ECO:0000313" key="2">
    <source>
        <dbReference type="EMBL" id="MBM6619529.1"/>
    </source>
</evidence>
<comment type="caution">
    <text evidence="2">The sequence shown here is derived from an EMBL/GenBank/DDBJ whole genome shotgun (WGS) entry which is preliminary data.</text>
</comment>
<evidence type="ECO:0000313" key="3">
    <source>
        <dbReference type="Proteomes" id="UP001518925"/>
    </source>
</evidence>
<proteinExistence type="predicted"/>
<keyword evidence="1" id="KW-0175">Coiled coil</keyword>
<reference evidence="2 3" key="1">
    <citation type="submission" date="2021-02" db="EMBL/GenBank/DDBJ databases">
        <title>Bacillus sp. RD4P76, an endophyte from a halophyte.</title>
        <authorList>
            <person name="Sun J.-Q."/>
        </authorList>
    </citation>
    <scope>NUCLEOTIDE SEQUENCE [LARGE SCALE GENOMIC DNA]</scope>
    <source>
        <strain evidence="2 3">RD4P76</strain>
    </source>
</reference>
<evidence type="ECO:0008006" key="4">
    <source>
        <dbReference type="Google" id="ProtNLM"/>
    </source>
</evidence>
<sequence>MMEWALAIIFIVAVIMVVLSFVKSRQTATSEKQKVDMMYLNFMEEMNKLEDKVRSVELDVEIMTQEVGIQTPERTKLRELLDLYRRGYSIESIAAKENLLVTEIEQLLSPYVGNKDERREA</sequence>
<protein>
    <recommendedName>
        <fullName evidence="4">DUF2802 domain-containing protein</fullName>
    </recommendedName>
</protein>
<accession>A0ABS2DM29</accession>
<dbReference type="Proteomes" id="UP001518925">
    <property type="component" value="Unassembled WGS sequence"/>
</dbReference>
<gene>
    <name evidence="2" type="ORF">JR050_17850</name>
</gene>